<evidence type="ECO:0000313" key="4">
    <source>
        <dbReference type="Proteomes" id="UP000824220"/>
    </source>
</evidence>
<keyword evidence="1" id="KW-0472">Membrane</keyword>
<dbReference type="EMBL" id="DXAM01000140">
    <property type="protein sequence ID" value="HJA05238.1"/>
    <property type="molecule type" value="Genomic_DNA"/>
</dbReference>
<sequence>MALPDADEAREWAERELEKAEYREAEPTLFDRAARAIGQFFIDLFNPDTTGAAWSPIWTVLIVVIIVAAIVVAFVIWGAPRGDHRAPRASSAAVFDADERTADELRLAARTAAESEDWDAAIILRFRAVARALDERGIIHAPPGMTAHAFAAAAQEHFPEQAGDLTAAGRDFDDVRYLRRPGTRAAAQRLASLDSAIAASRPAKIAEAAFS</sequence>
<protein>
    <submittedName>
        <fullName evidence="3">DUF4129 domain-containing protein</fullName>
    </submittedName>
</protein>
<feature type="domain" description="Protein-glutamine gamma-glutamyltransferase-like C-terminal" evidence="2">
    <location>
        <begin position="125"/>
        <end position="193"/>
    </location>
</feature>
<proteinExistence type="predicted"/>
<feature type="transmembrane region" description="Helical" evidence="1">
    <location>
        <begin position="57"/>
        <end position="79"/>
    </location>
</feature>
<name>A0A9D2KJC7_9MICO</name>
<keyword evidence="1" id="KW-0812">Transmembrane</keyword>
<organism evidence="3 4">
    <name type="scientific">Candidatus Microbacterium stercoravium</name>
    <dbReference type="NCBI Taxonomy" id="2838697"/>
    <lineage>
        <taxon>Bacteria</taxon>
        <taxon>Bacillati</taxon>
        <taxon>Actinomycetota</taxon>
        <taxon>Actinomycetes</taxon>
        <taxon>Micrococcales</taxon>
        <taxon>Microbacteriaceae</taxon>
        <taxon>Microbacterium</taxon>
    </lineage>
</organism>
<comment type="caution">
    <text evidence="3">The sequence shown here is derived from an EMBL/GenBank/DDBJ whole genome shotgun (WGS) entry which is preliminary data.</text>
</comment>
<evidence type="ECO:0000313" key="3">
    <source>
        <dbReference type="EMBL" id="HJA05238.1"/>
    </source>
</evidence>
<dbReference type="InterPro" id="IPR025403">
    <property type="entry name" value="TgpA-like_C"/>
</dbReference>
<gene>
    <name evidence="3" type="ORF">H9800_10320</name>
</gene>
<accession>A0A9D2KJC7</accession>
<dbReference type="Proteomes" id="UP000824220">
    <property type="component" value="Unassembled WGS sequence"/>
</dbReference>
<keyword evidence="1" id="KW-1133">Transmembrane helix</keyword>
<evidence type="ECO:0000256" key="1">
    <source>
        <dbReference type="SAM" id="Phobius"/>
    </source>
</evidence>
<reference evidence="3" key="2">
    <citation type="submission" date="2021-04" db="EMBL/GenBank/DDBJ databases">
        <authorList>
            <person name="Gilroy R."/>
        </authorList>
    </citation>
    <scope>NUCLEOTIDE SEQUENCE</scope>
    <source>
        <strain evidence="3">ChiHjej8B7-3636</strain>
    </source>
</reference>
<dbReference type="Pfam" id="PF13559">
    <property type="entry name" value="DUF4129"/>
    <property type="match status" value="1"/>
</dbReference>
<evidence type="ECO:0000259" key="2">
    <source>
        <dbReference type="Pfam" id="PF13559"/>
    </source>
</evidence>
<dbReference type="AlphaFoldDB" id="A0A9D2KJC7"/>
<reference evidence="3" key="1">
    <citation type="journal article" date="2021" name="PeerJ">
        <title>Extensive microbial diversity within the chicken gut microbiome revealed by metagenomics and culture.</title>
        <authorList>
            <person name="Gilroy R."/>
            <person name="Ravi A."/>
            <person name="Getino M."/>
            <person name="Pursley I."/>
            <person name="Horton D.L."/>
            <person name="Alikhan N.F."/>
            <person name="Baker D."/>
            <person name="Gharbi K."/>
            <person name="Hall N."/>
            <person name="Watson M."/>
            <person name="Adriaenssens E.M."/>
            <person name="Foster-Nyarko E."/>
            <person name="Jarju S."/>
            <person name="Secka A."/>
            <person name="Antonio M."/>
            <person name="Oren A."/>
            <person name="Chaudhuri R.R."/>
            <person name="La Ragione R."/>
            <person name="Hildebrand F."/>
            <person name="Pallen M.J."/>
        </authorList>
    </citation>
    <scope>NUCLEOTIDE SEQUENCE</scope>
    <source>
        <strain evidence="3">ChiHjej8B7-3636</strain>
    </source>
</reference>